<dbReference type="STRING" id="1006004.GBAG_3951"/>
<evidence type="ECO:0000313" key="2">
    <source>
        <dbReference type="EMBL" id="KFC76986.1"/>
    </source>
</evidence>
<organism evidence="2 3">
    <name type="scientific">Buttiauxella agrestis ATCC 33320</name>
    <dbReference type="NCBI Taxonomy" id="1006004"/>
    <lineage>
        <taxon>Bacteria</taxon>
        <taxon>Pseudomonadati</taxon>
        <taxon>Pseudomonadota</taxon>
        <taxon>Gammaproteobacteria</taxon>
        <taxon>Enterobacterales</taxon>
        <taxon>Enterobacteriaceae</taxon>
        <taxon>Buttiauxella</taxon>
    </lineage>
</organism>
<evidence type="ECO:0000313" key="3">
    <source>
        <dbReference type="Proteomes" id="UP000028653"/>
    </source>
</evidence>
<keyword evidence="1" id="KW-1133">Transmembrane helix</keyword>
<feature type="transmembrane region" description="Helical" evidence="1">
    <location>
        <begin position="76"/>
        <end position="96"/>
    </location>
</feature>
<reference evidence="2 3" key="1">
    <citation type="submission" date="2014-05" db="EMBL/GenBank/DDBJ databases">
        <title>ATOL: Assembling a taxonomically balanced genome-scale reconstruction of the evolutionary history of the Enterobacteriaceae.</title>
        <authorList>
            <person name="Plunkett G.III."/>
            <person name="Neeno-Eckwall E.C."/>
            <person name="Glasner J.D."/>
            <person name="Perna N.T."/>
        </authorList>
    </citation>
    <scope>NUCLEOTIDE SEQUENCE [LARGE SCALE GENOMIC DNA]</scope>
    <source>
        <strain evidence="2 3">ATCC 33320</strain>
    </source>
</reference>
<keyword evidence="3" id="KW-1185">Reference proteome</keyword>
<feature type="transmembrane region" description="Helical" evidence="1">
    <location>
        <begin position="48"/>
        <end position="70"/>
    </location>
</feature>
<proteinExistence type="predicted"/>
<accession>A0A085FZU1</accession>
<comment type="caution">
    <text evidence="2">The sequence shown here is derived from an EMBL/GenBank/DDBJ whole genome shotgun (WGS) entry which is preliminary data.</text>
</comment>
<dbReference type="EMBL" id="JMPI01000070">
    <property type="protein sequence ID" value="KFC76986.1"/>
    <property type="molecule type" value="Genomic_DNA"/>
</dbReference>
<name>A0A085FZU1_9ENTR</name>
<dbReference type="RefSeq" id="WP_034499404.1">
    <property type="nucleotide sequence ID" value="NZ_JMPI01000070.1"/>
</dbReference>
<keyword evidence="1" id="KW-0472">Membrane</keyword>
<keyword evidence="1" id="KW-0812">Transmembrane</keyword>
<evidence type="ECO:0000256" key="1">
    <source>
        <dbReference type="SAM" id="Phobius"/>
    </source>
</evidence>
<sequence>MDEEQLIKLMNDNGFTEKEVRKLLLTAEKYPATLEWIMGEFARHFKNIILSLLIITIFCYFIIMSINSIVLGSVIFYVYLTGLFLIYKSSAMTYVIKCRKIMCVIKQKYAEAERCESSSS</sequence>
<dbReference type="Proteomes" id="UP000028653">
    <property type="component" value="Unassembled WGS sequence"/>
</dbReference>
<protein>
    <submittedName>
        <fullName evidence="2">Uncharacterized protein</fullName>
    </submittedName>
</protein>
<gene>
    <name evidence="2" type="ORF">GBAG_3951</name>
</gene>
<dbReference type="AlphaFoldDB" id="A0A085FZU1"/>